<dbReference type="RefSeq" id="XP_007738998.1">
    <property type="nucleotide sequence ID" value="XM_007740808.1"/>
</dbReference>
<name>W9XFE9_9EURO</name>
<feature type="compositionally biased region" description="Polar residues" evidence="1">
    <location>
        <begin position="973"/>
        <end position="994"/>
    </location>
</feature>
<comment type="caution">
    <text evidence="2">The sequence shown here is derived from an EMBL/GenBank/DDBJ whole genome shotgun (WGS) entry which is preliminary data.</text>
</comment>
<feature type="compositionally biased region" description="Polar residues" evidence="1">
    <location>
        <begin position="233"/>
        <end position="270"/>
    </location>
</feature>
<dbReference type="STRING" id="1182543.W9XFE9"/>
<feature type="compositionally biased region" description="Polar residues" evidence="1">
    <location>
        <begin position="1242"/>
        <end position="1257"/>
    </location>
</feature>
<feature type="compositionally biased region" description="Basic and acidic residues" evidence="1">
    <location>
        <begin position="276"/>
        <end position="285"/>
    </location>
</feature>
<feature type="region of interest" description="Disordered" evidence="1">
    <location>
        <begin position="229"/>
        <end position="381"/>
    </location>
</feature>
<feature type="compositionally biased region" description="Basic and acidic residues" evidence="1">
    <location>
        <begin position="945"/>
        <end position="957"/>
    </location>
</feature>
<keyword evidence="3" id="KW-1185">Reference proteome</keyword>
<reference evidence="2 3" key="1">
    <citation type="submission" date="2013-03" db="EMBL/GenBank/DDBJ databases">
        <title>The Genome Sequence of Cladophialophora psammophila CBS 110553.</title>
        <authorList>
            <consortium name="The Broad Institute Genomics Platform"/>
            <person name="Cuomo C."/>
            <person name="de Hoog S."/>
            <person name="Gorbushina A."/>
            <person name="Walker B."/>
            <person name="Young S.K."/>
            <person name="Zeng Q."/>
            <person name="Gargeya S."/>
            <person name="Fitzgerald M."/>
            <person name="Haas B."/>
            <person name="Abouelleil A."/>
            <person name="Allen A.W."/>
            <person name="Alvarado L."/>
            <person name="Arachchi H.M."/>
            <person name="Berlin A.M."/>
            <person name="Chapman S.B."/>
            <person name="Gainer-Dewar J."/>
            <person name="Goldberg J."/>
            <person name="Griggs A."/>
            <person name="Gujja S."/>
            <person name="Hansen M."/>
            <person name="Howarth C."/>
            <person name="Imamovic A."/>
            <person name="Ireland A."/>
            <person name="Larimer J."/>
            <person name="McCowan C."/>
            <person name="Murphy C."/>
            <person name="Pearson M."/>
            <person name="Poon T.W."/>
            <person name="Priest M."/>
            <person name="Roberts A."/>
            <person name="Saif S."/>
            <person name="Shea T."/>
            <person name="Sisk P."/>
            <person name="Sykes S."/>
            <person name="Wortman J."/>
            <person name="Nusbaum C."/>
            <person name="Birren B."/>
        </authorList>
    </citation>
    <scope>NUCLEOTIDE SEQUENCE [LARGE SCALE GENOMIC DNA]</scope>
    <source>
        <strain evidence="2 3">CBS 110553</strain>
    </source>
</reference>
<feature type="compositionally biased region" description="Low complexity" evidence="1">
    <location>
        <begin position="614"/>
        <end position="625"/>
    </location>
</feature>
<feature type="compositionally biased region" description="Polar residues" evidence="1">
    <location>
        <begin position="1336"/>
        <end position="1349"/>
    </location>
</feature>
<dbReference type="OrthoDB" id="3538943at2759"/>
<proteinExistence type="predicted"/>
<evidence type="ECO:0000313" key="3">
    <source>
        <dbReference type="Proteomes" id="UP000019471"/>
    </source>
</evidence>
<feature type="region of interest" description="Disordered" evidence="1">
    <location>
        <begin position="945"/>
        <end position="1036"/>
    </location>
</feature>
<feature type="compositionally biased region" description="Basic and acidic residues" evidence="1">
    <location>
        <begin position="348"/>
        <end position="358"/>
    </location>
</feature>
<dbReference type="EMBL" id="AMGX01000001">
    <property type="protein sequence ID" value="EXJ75681.1"/>
    <property type="molecule type" value="Genomic_DNA"/>
</dbReference>
<feature type="compositionally biased region" description="Polar residues" evidence="1">
    <location>
        <begin position="641"/>
        <end position="653"/>
    </location>
</feature>
<dbReference type="eggNOG" id="ENOG502STJP">
    <property type="taxonomic scope" value="Eukaryota"/>
</dbReference>
<feature type="compositionally biased region" description="Low complexity" evidence="1">
    <location>
        <begin position="1278"/>
        <end position="1295"/>
    </location>
</feature>
<feature type="region of interest" description="Disordered" evidence="1">
    <location>
        <begin position="1324"/>
        <end position="1349"/>
    </location>
</feature>
<organism evidence="2 3">
    <name type="scientific">Cladophialophora psammophila CBS 110553</name>
    <dbReference type="NCBI Taxonomy" id="1182543"/>
    <lineage>
        <taxon>Eukaryota</taxon>
        <taxon>Fungi</taxon>
        <taxon>Dikarya</taxon>
        <taxon>Ascomycota</taxon>
        <taxon>Pezizomycotina</taxon>
        <taxon>Eurotiomycetes</taxon>
        <taxon>Chaetothyriomycetidae</taxon>
        <taxon>Chaetothyriales</taxon>
        <taxon>Herpotrichiellaceae</taxon>
        <taxon>Cladophialophora</taxon>
    </lineage>
</organism>
<sequence>MESQKPWLAEFIKTALDAWFGEVEGCRSAEYQFQKIDGNLKASYKAACRKTVRLLKLPKLGSMEPRGEISDGIHSIETIFPQGTATEMIHSGVQQGTLLHLIDPVLRVTPHVNPPKPLLQITTSKIVEETDRLGQIFNSGCSVTEDQDVRERMSQYWVLRRRNRAPSRPVSRASTVSFQSQVDFSTQACQGATKPDEDAKEDLSQPFCTQVPIDLSGWSLTRPSDPAACIVNGSDTNGKGHSLASTQEIKRPNSSPTCLPSKPVQESVSEASPFAPKRESNKPHIEILSSTSRPTKQRPGFESRALSNSANPDPPRLLSTPAITRENDQSSPVEMTELGTDIPVSPREAGDHSHEEPLKLATKSSPGKRVVVPQSAEVPPSHFQRWREEAQGGRYIPRHIQHIPREQAKLLKSLLESGNSWQPPLVGRTQRPGEVPLALQVQLYDAADERANNRASSPENTEPEASGKDLPPARHEQGHDLASSHSNEENASDSEGLIAWSQSPPTQQRRAVRLPPNSPPPNLERQRQPARITCDGENQESAMLSGPDPSLAGFISQQQVDGVESSSNDRSPSFPGRISNEGADLSSAAEAPDSAQIPHADPNDKSSSQEEIPSTTTRVSGGSSSEKIQVTRTPYGGKGMNLSQLLAAQTASTIPKKRIGDRNPASTFVPGTYNEPSSGEIATAATTKPTRGALSANDISDSTTKESNQNSPAVANVQSQDCEAMKSKYGNVNLGEPSSSVPSANLDIAFSGRNGSRKNTQDLPDQQGQGFSGESDDLGPQLPNPETAGVRVVDAEPCAEGADQTVAEDSPKEERKAAGGSGGKATATSMSEAREMTSVSAKRKRTDSGGSDVPIKSQRQVPEGMDVGPDCIPVLGRQIEHHEHRLRQIAKPQDSMRGPGSPPIEPPPLGSSHSALLGSDAGISESADTPEGRWLLALLNMKSRDANNTEPGEERRQHSPMASRPISEAKVSTAHSLLSSRLDNDGSSDTSEPLPNQRRRSRQPESTAMAPRQSSTPITRRSAYGGGYNGDIKAMSDEPDGTDSLFERYRAAYPDYDGKVDDFLNSYCFVKEIWIREPWPKSIHPSHLDDAVFHHYHSYQPYTRGAGTAAMGFVEFFHKFVDPRHHERIIRPSALETPSSRDATMRRSTRGDILVPQQEQIFDPALVPATKTMKPQTAKETIAEQRRRFERLDQAREHAIEDCIDSIERWREGAARTASPELGTPDLDRSLSLRTSDKESPDPQTKTSIPVTTSQLQKLPHPSASLFVKPQRTAAVNRAESTTAKRATATRSSSVRAKKQPPTRDFWSGTSTAFMIFEQQYAKPAAEKKCRASRGTARSTQSGPNSNKA</sequence>
<evidence type="ECO:0000313" key="2">
    <source>
        <dbReference type="EMBL" id="EXJ75681.1"/>
    </source>
</evidence>
<feature type="compositionally biased region" description="Polar residues" evidence="1">
    <location>
        <begin position="500"/>
        <end position="509"/>
    </location>
</feature>
<feature type="compositionally biased region" description="Polar residues" evidence="1">
    <location>
        <begin position="753"/>
        <end position="769"/>
    </location>
</feature>
<feature type="compositionally biased region" description="Pro residues" evidence="1">
    <location>
        <begin position="900"/>
        <end position="909"/>
    </location>
</feature>
<protein>
    <submittedName>
        <fullName evidence="2">Uncharacterized protein</fullName>
    </submittedName>
</protein>
<feature type="compositionally biased region" description="Basic and acidic residues" evidence="1">
    <location>
        <begin position="1226"/>
        <end position="1241"/>
    </location>
</feature>
<feature type="region of interest" description="Disordered" evidence="1">
    <location>
        <begin position="1215"/>
        <end position="1308"/>
    </location>
</feature>
<feature type="region of interest" description="Disordered" evidence="1">
    <location>
        <begin position="886"/>
        <end position="927"/>
    </location>
</feature>
<evidence type="ECO:0000256" key="1">
    <source>
        <dbReference type="SAM" id="MobiDB-lite"/>
    </source>
</evidence>
<feature type="compositionally biased region" description="Polar residues" evidence="1">
    <location>
        <begin position="697"/>
        <end position="721"/>
    </location>
</feature>
<dbReference type="HOGENOM" id="CLU_265095_0_0_1"/>
<feature type="compositionally biased region" description="Polar residues" evidence="1">
    <location>
        <begin position="555"/>
        <end position="571"/>
    </location>
</feature>
<dbReference type="GeneID" id="19184925"/>
<accession>W9XFE9</accession>
<dbReference type="Proteomes" id="UP000019471">
    <property type="component" value="Unassembled WGS sequence"/>
</dbReference>
<feature type="region of interest" description="Disordered" evidence="1">
    <location>
        <begin position="449"/>
        <end position="868"/>
    </location>
</feature>
<gene>
    <name evidence="2" type="ORF">A1O5_00188</name>
</gene>
<feature type="compositionally biased region" description="Basic and acidic residues" evidence="1">
    <location>
        <begin position="465"/>
        <end position="479"/>
    </location>
</feature>